<proteinExistence type="predicted"/>
<dbReference type="AlphaFoldDB" id="A0A177G4H1"/>
<dbReference type="Proteomes" id="UP000077349">
    <property type="component" value="Unassembled WGS sequence"/>
</dbReference>
<reference evidence="1 2" key="1">
    <citation type="submission" date="2016-03" db="EMBL/GenBank/DDBJ databases">
        <title>Draft genome sequence of Acetobacter malorum CECT 7742, a strain isolated from strawberry vinegar.</title>
        <authorList>
            <person name="Sainz F."/>
            <person name="Mas A."/>
            <person name="Torija M.J."/>
        </authorList>
    </citation>
    <scope>NUCLEOTIDE SEQUENCE [LARGE SCALE GENOMIC DNA]</scope>
    <source>
        <strain evidence="1 2">CECT 7742</strain>
    </source>
</reference>
<evidence type="ECO:0000313" key="1">
    <source>
        <dbReference type="EMBL" id="OAG75269.1"/>
    </source>
</evidence>
<organism evidence="1 2">
    <name type="scientific">Acetobacter malorum</name>
    <dbReference type="NCBI Taxonomy" id="178901"/>
    <lineage>
        <taxon>Bacteria</taxon>
        <taxon>Pseudomonadati</taxon>
        <taxon>Pseudomonadota</taxon>
        <taxon>Alphaproteobacteria</taxon>
        <taxon>Acetobacterales</taxon>
        <taxon>Acetobacteraceae</taxon>
        <taxon>Acetobacter</taxon>
    </lineage>
</organism>
<comment type="caution">
    <text evidence="1">The sequence shown here is derived from an EMBL/GenBank/DDBJ whole genome shotgun (WGS) entry which is preliminary data.</text>
</comment>
<dbReference type="EMBL" id="LVHD01000081">
    <property type="protein sequence ID" value="OAG75269.1"/>
    <property type="molecule type" value="Genomic_DNA"/>
</dbReference>
<sequence>MIGFAGNNIDHTGNCIRAIKCCCAIFQHFNMVNRCGGDHVQIHWGCAKCRTGIRINIGRCMPAFPIDQHQNLIWVQPPHTDCRGQRPGIIPHSADIDGRIRARQCIRQVHLSGPAQRGGREHADRRCALPGLAVDGMRASHNQGFTTVGPGGFIRGLVFCSFWPL</sequence>
<accession>A0A177G4H1</accession>
<protein>
    <submittedName>
        <fullName evidence="1">Uncharacterized protein</fullName>
    </submittedName>
</protein>
<name>A0A177G4H1_9PROT</name>
<gene>
    <name evidence="1" type="ORF">Amal_03561</name>
</gene>
<evidence type="ECO:0000313" key="2">
    <source>
        <dbReference type="Proteomes" id="UP000077349"/>
    </source>
</evidence>